<reference evidence="1 2" key="1">
    <citation type="journal article" date="2018" name="New Phytol.">
        <title>Phylogenomics of Endogonaceae and evolution of mycorrhizas within Mucoromycota.</title>
        <authorList>
            <person name="Chang Y."/>
            <person name="Desiro A."/>
            <person name="Na H."/>
            <person name="Sandor L."/>
            <person name="Lipzen A."/>
            <person name="Clum A."/>
            <person name="Barry K."/>
            <person name="Grigoriev I.V."/>
            <person name="Martin F.M."/>
            <person name="Stajich J.E."/>
            <person name="Smith M.E."/>
            <person name="Bonito G."/>
            <person name="Spatafora J.W."/>
        </authorList>
    </citation>
    <scope>NUCLEOTIDE SEQUENCE [LARGE SCALE GENOMIC DNA]</scope>
    <source>
        <strain evidence="1 2">AD002</strain>
    </source>
</reference>
<proteinExistence type="predicted"/>
<sequence length="74" mass="8316">MSVELGVMSLPTLDQKLCAIQPEPERRRFSGLRGWIKVAGHDANAKDNDRHTPLHYAAPEGHVEVARLPVTEFR</sequence>
<dbReference type="Gene3D" id="1.25.40.20">
    <property type="entry name" value="Ankyrin repeat-containing domain"/>
    <property type="match status" value="1"/>
</dbReference>
<dbReference type="EMBL" id="RBNJ01021123">
    <property type="protein sequence ID" value="RUS20320.1"/>
    <property type="molecule type" value="Genomic_DNA"/>
</dbReference>
<organism evidence="1 2">
    <name type="scientific">Jimgerdemannia flammicorona</name>
    <dbReference type="NCBI Taxonomy" id="994334"/>
    <lineage>
        <taxon>Eukaryota</taxon>
        <taxon>Fungi</taxon>
        <taxon>Fungi incertae sedis</taxon>
        <taxon>Mucoromycota</taxon>
        <taxon>Mucoromycotina</taxon>
        <taxon>Endogonomycetes</taxon>
        <taxon>Endogonales</taxon>
        <taxon>Endogonaceae</taxon>
        <taxon>Jimgerdemannia</taxon>
    </lineage>
</organism>
<feature type="non-terminal residue" evidence="1">
    <location>
        <position position="74"/>
    </location>
</feature>
<evidence type="ECO:0000313" key="2">
    <source>
        <dbReference type="Proteomes" id="UP000274822"/>
    </source>
</evidence>
<gene>
    <name evidence="1" type="ORF">BC938DRAFT_475580</name>
</gene>
<protein>
    <submittedName>
        <fullName evidence="1">Uncharacterized protein</fullName>
    </submittedName>
</protein>
<keyword evidence="2" id="KW-1185">Reference proteome</keyword>
<evidence type="ECO:0000313" key="1">
    <source>
        <dbReference type="EMBL" id="RUS20320.1"/>
    </source>
</evidence>
<name>A0A433PS23_9FUNG</name>
<dbReference type="Proteomes" id="UP000274822">
    <property type="component" value="Unassembled WGS sequence"/>
</dbReference>
<accession>A0A433PS23</accession>
<dbReference type="InterPro" id="IPR036770">
    <property type="entry name" value="Ankyrin_rpt-contain_sf"/>
</dbReference>
<dbReference type="AlphaFoldDB" id="A0A433PS23"/>
<dbReference type="SUPFAM" id="SSF48403">
    <property type="entry name" value="Ankyrin repeat"/>
    <property type="match status" value="1"/>
</dbReference>
<comment type="caution">
    <text evidence="1">The sequence shown here is derived from an EMBL/GenBank/DDBJ whole genome shotgun (WGS) entry which is preliminary data.</text>
</comment>